<dbReference type="Proteomes" id="UP001066276">
    <property type="component" value="Chromosome 6"/>
</dbReference>
<sequence>MEGCWVMGNRRRREIGKREGAEKADAEEKTSRKVEEKVQKTGRKKEEKGAENEHKRGGKGAENKQKRRGNGTENEHSKGEKEQTMSRTELQKVAEAKLDRDCHRGAGMRTCSMGSR</sequence>
<reference evidence="2" key="1">
    <citation type="journal article" date="2022" name="bioRxiv">
        <title>Sequencing and chromosome-scale assembly of the giantPleurodeles waltlgenome.</title>
        <authorList>
            <person name="Brown T."/>
            <person name="Elewa A."/>
            <person name="Iarovenko S."/>
            <person name="Subramanian E."/>
            <person name="Araus A.J."/>
            <person name="Petzold A."/>
            <person name="Susuki M."/>
            <person name="Suzuki K.-i.T."/>
            <person name="Hayashi T."/>
            <person name="Toyoda A."/>
            <person name="Oliveira C."/>
            <person name="Osipova E."/>
            <person name="Leigh N.D."/>
            <person name="Simon A."/>
            <person name="Yun M.H."/>
        </authorList>
    </citation>
    <scope>NUCLEOTIDE SEQUENCE</scope>
    <source>
        <strain evidence="2">20211129_DDA</strain>
        <tissue evidence="2">Liver</tissue>
    </source>
</reference>
<feature type="region of interest" description="Disordered" evidence="1">
    <location>
        <begin position="1"/>
        <end position="116"/>
    </location>
</feature>
<protein>
    <submittedName>
        <fullName evidence="2">Uncharacterized protein</fullName>
    </submittedName>
</protein>
<proteinExistence type="predicted"/>
<organism evidence="2 3">
    <name type="scientific">Pleurodeles waltl</name>
    <name type="common">Iberian ribbed newt</name>
    <dbReference type="NCBI Taxonomy" id="8319"/>
    <lineage>
        <taxon>Eukaryota</taxon>
        <taxon>Metazoa</taxon>
        <taxon>Chordata</taxon>
        <taxon>Craniata</taxon>
        <taxon>Vertebrata</taxon>
        <taxon>Euteleostomi</taxon>
        <taxon>Amphibia</taxon>
        <taxon>Batrachia</taxon>
        <taxon>Caudata</taxon>
        <taxon>Salamandroidea</taxon>
        <taxon>Salamandridae</taxon>
        <taxon>Pleurodelinae</taxon>
        <taxon>Pleurodeles</taxon>
    </lineage>
</organism>
<name>A0AAV7QEC3_PLEWA</name>
<keyword evidence="3" id="KW-1185">Reference proteome</keyword>
<evidence type="ECO:0000313" key="3">
    <source>
        <dbReference type="Proteomes" id="UP001066276"/>
    </source>
</evidence>
<evidence type="ECO:0000313" key="2">
    <source>
        <dbReference type="EMBL" id="KAJ1138623.1"/>
    </source>
</evidence>
<gene>
    <name evidence="2" type="ORF">NDU88_005004</name>
</gene>
<feature type="compositionally biased region" description="Basic and acidic residues" evidence="1">
    <location>
        <begin position="16"/>
        <end position="64"/>
    </location>
</feature>
<accession>A0AAV7QEC3</accession>
<comment type="caution">
    <text evidence="2">The sequence shown here is derived from an EMBL/GenBank/DDBJ whole genome shotgun (WGS) entry which is preliminary data.</text>
</comment>
<feature type="compositionally biased region" description="Basic and acidic residues" evidence="1">
    <location>
        <begin position="73"/>
        <end position="104"/>
    </location>
</feature>
<evidence type="ECO:0000256" key="1">
    <source>
        <dbReference type="SAM" id="MobiDB-lite"/>
    </source>
</evidence>
<dbReference type="AlphaFoldDB" id="A0AAV7QEC3"/>
<dbReference type="EMBL" id="JANPWB010000010">
    <property type="protein sequence ID" value="KAJ1138623.1"/>
    <property type="molecule type" value="Genomic_DNA"/>
</dbReference>